<feature type="compositionally biased region" description="Basic and acidic residues" evidence="1">
    <location>
        <begin position="960"/>
        <end position="974"/>
    </location>
</feature>
<feature type="region of interest" description="Disordered" evidence="1">
    <location>
        <begin position="960"/>
        <end position="997"/>
    </location>
</feature>
<organism evidence="2 3">
    <name type="scientific">Symbiodinium natans</name>
    <dbReference type="NCBI Taxonomy" id="878477"/>
    <lineage>
        <taxon>Eukaryota</taxon>
        <taxon>Sar</taxon>
        <taxon>Alveolata</taxon>
        <taxon>Dinophyceae</taxon>
        <taxon>Suessiales</taxon>
        <taxon>Symbiodiniaceae</taxon>
        <taxon>Symbiodinium</taxon>
    </lineage>
</organism>
<feature type="compositionally biased region" description="Gly residues" evidence="1">
    <location>
        <begin position="83"/>
        <end position="97"/>
    </location>
</feature>
<reference evidence="2" key="1">
    <citation type="submission" date="2021-02" db="EMBL/GenBank/DDBJ databases">
        <authorList>
            <person name="Dougan E. K."/>
            <person name="Rhodes N."/>
            <person name="Thang M."/>
            <person name="Chan C."/>
        </authorList>
    </citation>
    <scope>NUCLEOTIDE SEQUENCE</scope>
</reference>
<dbReference type="AlphaFoldDB" id="A0A812S2T5"/>
<feature type="compositionally biased region" description="Basic and acidic residues" evidence="1">
    <location>
        <begin position="169"/>
        <end position="184"/>
    </location>
</feature>
<name>A0A812S2T5_9DINO</name>
<comment type="caution">
    <text evidence="2">The sequence shown here is derived from an EMBL/GenBank/DDBJ whole genome shotgun (WGS) entry which is preliminary data.</text>
</comment>
<gene>
    <name evidence="2" type="ORF">SNAT2548_LOCUS25607</name>
</gene>
<protein>
    <submittedName>
        <fullName evidence="2">Uncharacterized protein</fullName>
    </submittedName>
</protein>
<dbReference type="Proteomes" id="UP000604046">
    <property type="component" value="Unassembled WGS sequence"/>
</dbReference>
<keyword evidence="3" id="KW-1185">Reference proteome</keyword>
<evidence type="ECO:0000256" key="1">
    <source>
        <dbReference type="SAM" id="MobiDB-lite"/>
    </source>
</evidence>
<feature type="compositionally biased region" description="Low complexity" evidence="1">
    <location>
        <begin position="988"/>
        <end position="997"/>
    </location>
</feature>
<accession>A0A812S2T5</accession>
<evidence type="ECO:0000313" key="3">
    <source>
        <dbReference type="Proteomes" id="UP000604046"/>
    </source>
</evidence>
<feature type="region of interest" description="Disordered" evidence="1">
    <location>
        <begin position="17"/>
        <end position="184"/>
    </location>
</feature>
<sequence>MQAALASCPLVAALQKAKSSSARRGNLVQEDKGGHVGLEVEDALSSGAEEDTHMVSDGSDDEDDDAAGSAFDSTFGNAAAMLGGSGSKGPRGKGNGKLSGNPGSAPRHSVGGIKKPPGPLMSLATSGLSGFPPKTSALSPHSASFPGGGGSKAPAATKDAKGKAPSVEDEAKPPKEHKDVTKARKSLEKVLTADQLWNGRVRERQVSSIVAACGASASKLHSMGHAQLAEEINSAASTMETCYHLFTKIKSKPAQAVEGLDVVDLELLTTLEMGLVYNILSFVAQELLKGMDKDEDARRTNLTLLFKLCGSDGLNEDCETSTLTPVCLTAQVLLSPTDATRSAAATLQHQLLMMLLEKLMRQKNGNERLNDVMTMSPVPHIDLSCSITSVPRLSTNGWSEMVMFDMTFMATLCKSWEPVTPKAAMEAATAFAARGRVSGRLSALVKSTPLGKSLMAKLKTAADAAADPDALRRDADQTTAEAKKLHAELLAQEQGAISLKQLLHQHGPVCKRSSELLSMADKLPGAVPNVAEVTGVIQQITSVINRDGCVFLADFTQSLADIWSKPLPDDLTSSLEHLCFALELASTQKAMPPVADTELKALDAILKEVLAVHAPVRAAEQSSELDIDTFEKAVKGIHRLTTIAALQVLEEHSVIIEDSAGEGQKALQKSYNQLLQAVLTAVQAAKVLVPRWLKQLLTKDTAINASVKTLLGQDASGMLSTHAIHKKLVSDAVYAGKSTWTQEANSFISAGVLDLVQALTASHDVLLDLGLDLEAFKGQCELLKQALLQTLCDFYNDAQNIKASLDNFQAICPAAFACFDKVDFKPESLADFVQHADPTGEAATKMQKTVQDLNEGAKSLAGLEKRAKLVHSVRNGLPDYIIEKIMELKTTLMQPNQQKRASHSVFALCSAELLLCTLPACPNAAVAQKAVSNLYKLCEEHGSKKEELPKAIRDVLDASLKEKRGGQEDSKRELMPPPAVPPAKRAKVAAAKPGLGD</sequence>
<proteinExistence type="predicted"/>
<dbReference type="EMBL" id="CAJNDS010002401">
    <property type="protein sequence ID" value="CAE7460922.1"/>
    <property type="molecule type" value="Genomic_DNA"/>
</dbReference>
<evidence type="ECO:0000313" key="2">
    <source>
        <dbReference type="EMBL" id="CAE7460922.1"/>
    </source>
</evidence>